<dbReference type="InterPro" id="IPR040612">
    <property type="entry name" value="ArsA_HSP20-like"/>
</dbReference>
<gene>
    <name evidence="4" type="ORF">ENS19_03410</name>
</gene>
<dbReference type="Pfam" id="PF17886">
    <property type="entry name" value="ArsA_HSP20"/>
    <property type="match status" value="1"/>
</dbReference>
<dbReference type="AlphaFoldDB" id="A0A7C3EW65"/>
<dbReference type="PROSITE" id="PS01031">
    <property type="entry name" value="SHSP"/>
    <property type="match status" value="1"/>
</dbReference>
<protein>
    <submittedName>
        <fullName evidence="4">Hsp20/alpha crystallin family protein</fullName>
    </submittedName>
</protein>
<dbReference type="PROSITE" id="PS51203">
    <property type="entry name" value="CS"/>
    <property type="match status" value="1"/>
</dbReference>
<sequence length="167" mass="19161">MSRRRPFWFDTFFGEDDPFDKIWKDFLDEAMEIFKERETEGPMYYGFSVSIGPDGKPIVNEFGNIKPSAKGPVLKEEIEPLVDVMDTKDSVMVCAELPGVDKNDIDLKVQEDGLTISVDKEKRRYYKEVSLPAKVKPETAKATYKNGVLEVVFEKVGRQTGRQIRIE</sequence>
<dbReference type="EMBL" id="DSTX01000004">
    <property type="protein sequence ID" value="HFK20309.1"/>
    <property type="molecule type" value="Genomic_DNA"/>
</dbReference>
<dbReference type="InterPro" id="IPR002068">
    <property type="entry name" value="A-crystallin/Hsp20_dom"/>
</dbReference>
<comment type="similarity">
    <text evidence="1">Belongs to the small heat shock protein (HSP20) family.</text>
</comment>
<evidence type="ECO:0000256" key="1">
    <source>
        <dbReference type="PROSITE-ProRule" id="PRU00285"/>
    </source>
</evidence>
<evidence type="ECO:0000313" key="4">
    <source>
        <dbReference type="EMBL" id="HFK20309.1"/>
    </source>
</evidence>
<dbReference type="InterPro" id="IPR007052">
    <property type="entry name" value="CS_dom"/>
</dbReference>
<evidence type="ECO:0000259" key="2">
    <source>
        <dbReference type="PROSITE" id="PS01031"/>
    </source>
</evidence>
<dbReference type="InterPro" id="IPR031107">
    <property type="entry name" value="Small_HSP"/>
</dbReference>
<dbReference type="PANTHER" id="PTHR11527">
    <property type="entry name" value="HEAT-SHOCK PROTEIN 20 FAMILY MEMBER"/>
    <property type="match status" value="1"/>
</dbReference>
<comment type="caution">
    <text evidence="4">The sequence shown here is derived from an EMBL/GenBank/DDBJ whole genome shotgun (WGS) entry which is preliminary data.</text>
</comment>
<dbReference type="SUPFAM" id="SSF49764">
    <property type="entry name" value="HSP20-like chaperones"/>
    <property type="match status" value="1"/>
</dbReference>
<organism evidence="4">
    <name type="scientific">Candidatus Methanomethylicus mesodigestus</name>
    <dbReference type="NCBI Taxonomy" id="1867258"/>
    <lineage>
        <taxon>Archaea</taxon>
        <taxon>Thermoproteota</taxon>
        <taxon>Methanosuratincolia</taxon>
        <taxon>Candidatus Methanomethylicales</taxon>
        <taxon>Candidatus Methanomethylicaceae</taxon>
        <taxon>Candidatus Methanomethylicus</taxon>
    </lineage>
</organism>
<dbReference type="NCBIfam" id="NF041800">
    <property type="entry name" value="Hsp20"/>
    <property type="match status" value="1"/>
</dbReference>
<dbReference type="InterPro" id="IPR008978">
    <property type="entry name" value="HSP20-like_chaperone"/>
</dbReference>
<dbReference type="CDD" id="cd06464">
    <property type="entry name" value="ACD_sHsps-like"/>
    <property type="match status" value="1"/>
</dbReference>
<evidence type="ECO:0000259" key="3">
    <source>
        <dbReference type="PROSITE" id="PS51203"/>
    </source>
</evidence>
<accession>A0A7C3EW65</accession>
<reference evidence="4" key="1">
    <citation type="journal article" date="2020" name="mSystems">
        <title>Genome- and Community-Level Interaction Insights into Carbon Utilization and Element Cycling Functions of Hydrothermarchaeota in Hydrothermal Sediment.</title>
        <authorList>
            <person name="Zhou Z."/>
            <person name="Liu Y."/>
            <person name="Xu W."/>
            <person name="Pan J."/>
            <person name="Luo Z.H."/>
            <person name="Li M."/>
        </authorList>
    </citation>
    <scope>NUCLEOTIDE SEQUENCE [LARGE SCALE GENOMIC DNA]</scope>
    <source>
        <strain evidence="4">SpSt-468</strain>
    </source>
</reference>
<feature type="domain" description="CS" evidence="3">
    <location>
        <begin position="77"/>
        <end position="167"/>
    </location>
</feature>
<dbReference type="Gene3D" id="2.60.40.790">
    <property type="match status" value="1"/>
</dbReference>
<proteinExistence type="inferred from homology"/>
<name>A0A7C3EW65_9CREN</name>
<feature type="domain" description="SHSP" evidence="2">
    <location>
        <begin position="73"/>
        <end position="167"/>
    </location>
</feature>